<dbReference type="EMBL" id="JAABOQ010000001">
    <property type="protein sequence ID" value="NER15572.1"/>
    <property type="molecule type" value="Genomic_DNA"/>
</dbReference>
<dbReference type="GO" id="GO:0016758">
    <property type="term" value="F:hexosyltransferase activity"/>
    <property type="evidence" value="ECO:0007669"/>
    <property type="project" value="UniProtKB-ARBA"/>
</dbReference>
<evidence type="ECO:0000256" key="2">
    <source>
        <dbReference type="ARBA" id="ARBA00022679"/>
    </source>
</evidence>
<dbReference type="Proteomes" id="UP000474296">
    <property type="component" value="Unassembled WGS sequence"/>
</dbReference>
<keyword evidence="5" id="KW-1185">Reference proteome</keyword>
<dbReference type="PANTHER" id="PTHR22916:SF51">
    <property type="entry name" value="GLYCOSYLTRANSFERASE EPSH-RELATED"/>
    <property type="match status" value="1"/>
</dbReference>
<proteinExistence type="predicted"/>
<accession>A0A6M0CDU5</accession>
<dbReference type="RefSeq" id="WP_164028852.1">
    <property type="nucleotide sequence ID" value="NZ_JAABOQ010000001.1"/>
</dbReference>
<evidence type="ECO:0000313" key="4">
    <source>
        <dbReference type="EMBL" id="NER15572.1"/>
    </source>
</evidence>
<dbReference type="PANTHER" id="PTHR22916">
    <property type="entry name" value="GLYCOSYLTRANSFERASE"/>
    <property type="match status" value="1"/>
</dbReference>
<sequence length="321" mass="37055">MLLSFIIPAYNAEAFIERCVTSISVQFSDHTIYEIIIVNDGSTDNTQKVCQQLAEEHPAIQLYINENHGPGFTRNFGIKQARGKYIWFIDADDYLESNVVAKVISELEDDLDLYIVGHQTVTTEGQIEALHAVPDEDLLVPELLERNFFVNSVWCKIIKARVLTEHSILFKEDVRGPEDFHFSFRLLNKIDRLRSINLICYNYIENPASLMNKRSEAHLNKLANDSITVGNDLRVLVNSIEDSRKKLAFNKWLGNYLYGLLFSLYRFNYKTEFVTASLKKLRANNNYPVKVYSNTLKRKLFTNFANSRPLFIAVKKIKQVV</sequence>
<protein>
    <submittedName>
        <fullName evidence="4">Glycosyltransferase</fullName>
    </submittedName>
</protein>
<dbReference type="AlphaFoldDB" id="A0A6M0CDU5"/>
<dbReference type="InterPro" id="IPR001173">
    <property type="entry name" value="Glyco_trans_2-like"/>
</dbReference>
<dbReference type="SUPFAM" id="SSF53448">
    <property type="entry name" value="Nucleotide-diphospho-sugar transferases"/>
    <property type="match status" value="1"/>
</dbReference>
<keyword evidence="1" id="KW-0328">Glycosyltransferase</keyword>
<evidence type="ECO:0000259" key="3">
    <source>
        <dbReference type="Pfam" id="PF00535"/>
    </source>
</evidence>
<dbReference type="Pfam" id="PF00535">
    <property type="entry name" value="Glycos_transf_2"/>
    <property type="match status" value="1"/>
</dbReference>
<dbReference type="CDD" id="cd00761">
    <property type="entry name" value="Glyco_tranf_GTA_type"/>
    <property type="match status" value="1"/>
</dbReference>
<comment type="caution">
    <text evidence="4">The sequence shown here is derived from an EMBL/GenBank/DDBJ whole genome shotgun (WGS) entry which is preliminary data.</text>
</comment>
<reference evidence="4 5" key="1">
    <citation type="submission" date="2020-01" db="EMBL/GenBank/DDBJ databases">
        <title>Spongiivirga citrea KCTC 32990T.</title>
        <authorList>
            <person name="Wang G."/>
        </authorList>
    </citation>
    <scope>NUCLEOTIDE SEQUENCE [LARGE SCALE GENOMIC DNA]</scope>
    <source>
        <strain evidence="4 5">KCTC 32990</strain>
    </source>
</reference>
<organism evidence="4 5">
    <name type="scientific">Spongiivirga citrea</name>
    <dbReference type="NCBI Taxonomy" id="1481457"/>
    <lineage>
        <taxon>Bacteria</taxon>
        <taxon>Pseudomonadati</taxon>
        <taxon>Bacteroidota</taxon>
        <taxon>Flavobacteriia</taxon>
        <taxon>Flavobacteriales</taxon>
        <taxon>Flavobacteriaceae</taxon>
        <taxon>Spongiivirga</taxon>
    </lineage>
</organism>
<gene>
    <name evidence="4" type="ORF">GWK10_00010</name>
</gene>
<keyword evidence="2 4" id="KW-0808">Transferase</keyword>
<evidence type="ECO:0000256" key="1">
    <source>
        <dbReference type="ARBA" id="ARBA00022676"/>
    </source>
</evidence>
<dbReference type="InterPro" id="IPR029044">
    <property type="entry name" value="Nucleotide-diphossugar_trans"/>
</dbReference>
<evidence type="ECO:0000313" key="5">
    <source>
        <dbReference type="Proteomes" id="UP000474296"/>
    </source>
</evidence>
<feature type="domain" description="Glycosyltransferase 2-like" evidence="3">
    <location>
        <begin position="4"/>
        <end position="124"/>
    </location>
</feature>
<name>A0A6M0CDU5_9FLAO</name>
<dbReference type="Gene3D" id="3.90.550.10">
    <property type="entry name" value="Spore Coat Polysaccharide Biosynthesis Protein SpsA, Chain A"/>
    <property type="match status" value="1"/>
</dbReference>